<reference evidence="5" key="1">
    <citation type="submission" date="2020-07" db="EMBL/GenBank/DDBJ databases">
        <title>Chryseobacterium sp. CX-624.</title>
        <authorList>
            <person name="Yang C."/>
        </authorList>
    </citation>
    <scope>NUCLEOTIDE SEQUENCE</scope>
    <source>
        <strain evidence="5">CX-624</strain>
    </source>
</reference>
<reference evidence="7" key="3">
    <citation type="submission" date="2020-07" db="EMBL/GenBank/DDBJ databases">
        <title>Flavobacterium sp. xlx-214.</title>
        <authorList>
            <person name="Yang C."/>
        </authorList>
    </citation>
    <scope>NUCLEOTIDE SEQUENCE [LARGE SCALE GENOMIC DNA]</scope>
    <source>
        <strain evidence="7">CX-624</strain>
    </source>
</reference>
<dbReference type="Pfam" id="PF13688">
    <property type="entry name" value="Reprolysin_5"/>
    <property type="match status" value="1"/>
</dbReference>
<keyword evidence="7" id="KW-1185">Reference proteome</keyword>
<dbReference type="Gene3D" id="3.40.390.10">
    <property type="entry name" value="Collagenase (Catalytic Domain)"/>
    <property type="match status" value="1"/>
</dbReference>
<feature type="signal peptide" evidence="2">
    <location>
        <begin position="1"/>
        <end position="18"/>
    </location>
</feature>
<dbReference type="InterPro" id="IPR024079">
    <property type="entry name" value="MetalloPept_cat_dom_sf"/>
</dbReference>
<dbReference type="Proteomes" id="UP000515349">
    <property type="component" value="Chromosome"/>
</dbReference>
<sequence>MERILSLLLSFCTALLFAQTSIFQNPVSPGSLPPYQKLHEDLASSYVSTTYYEQPSFDLTADLSITLFNGKKIRANLSRTFKYTNNSTSYTYNIENEPDSELVFSRFGNMLSGMYASSDGEKIMFHQTDDTIIAVSLVNEAYINSRDSRMDFIIPDSITHKVNPNICLAQTAICGATTIDVMVVYTAAARMGWGSVAQSNSQIATAITNFNTSLINSGIPNTTINLVYAGEIVYDESGNINTDLSRLRATADGFMDDVHTLRNTYGADLCALITATPNNTCGLGYLNTNPSNYSNTSAFSVSLRNCAVSNYTLSHEMGHNMGLNHDWYVNQSTNPCSNLHGYVNQTAVILGTSSASSQRWRTMMAYNDECAAAGINCPKANRWANPAVNYNSEPTGVPIGNPNPSDEAFGFARFACVVSGFMPTAIMSTDDVTVASKNEFSIYPNPASDEINIVLKDNEDLDFHIFNMAGQKVYTGNEKTISIRHLTPGEYILVVARKNGETKGSAKFILK</sequence>
<evidence type="ECO:0000313" key="6">
    <source>
        <dbReference type="Proteomes" id="UP000515349"/>
    </source>
</evidence>
<feature type="chain" id="PRO_5044656251" evidence="2">
    <location>
        <begin position="19"/>
        <end position="511"/>
    </location>
</feature>
<dbReference type="KEGG" id="cbau:H1R16_05380"/>
<dbReference type="NCBIfam" id="TIGR04183">
    <property type="entry name" value="Por_Secre_tail"/>
    <property type="match status" value="1"/>
</dbReference>
<dbReference type="EMBL" id="JACEUX010000003">
    <property type="protein sequence ID" value="MBA5247690.1"/>
    <property type="molecule type" value="Genomic_DNA"/>
</dbReference>
<protein>
    <submittedName>
        <fullName evidence="5">T9SS type A sorting domain-containing protein</fullName>
    </submittedName>
</protein>
<dbReference type="AlphaFoldDB" id="A0A7D7LTF1"/>
<gene>
    <name evidence="5" type="ORF">H1R16_05380</name>
    <name evidence="4" type="ORF">H2507_10970</name>
</gene>
<dbReference type="GO" id="GO:0008237">
    <property type="term" value="F:metallopeptidase activity"/>
    <property type="evidence" value="ECO:0007669"/>
    <property type="project" value="InterPro"/>
</dbReference>
<feature type="domain" description="Secretion system C-terminal sorting" evidence="3">
    <location>
        <begin position="442"/>
        <end position="503"/>
    </location>
</feature>
<evidence type="ECO:0000313" key="4">
    <source>
        <dbReference type="EMBL" id="MBA5247690.1"/>
    </source>
</evidence>
<dbReference type="Pfam" id="PF18962">
    <property type="entry name" value="Por_Secre_tail"/>
    <property type="match status" value="1"/>
</dbReference>
<evidence type="ECO:0000259" key="3">
    <source>
        <dbReference type="Pfam" id="PF18962"/>
    </source>
</evidence>
<dbReference type="EMBL" id="CP059472">
    <property type="protein sequence ID" value="QMS99438.1"/>
    <property type="molecule type" value="Genomic_DNA"/>
</dbReference>
<keyword evidence="1 2" id="KW-0732">Signal</keyword>
<name>A0A7D7LTF1_9FLAO</name>
<reference evidence="4" key="4">
    <citation type="submission" date="2020-07" db="EMBL/GenBank/DDBJ databases">
        <authorList>
            <person name="Yang C."/>
        </authorList>
    </citation>
    <scope>NUCLEOTIDE SEQUENCE</scope>
    <source>
        <strain evidence="4">Cx-624</strain>
    </source>
</reference>
<dbReference type="RefSeq" id="WP_181887781.1">
    <property type="nucleotide sequence ID" value="NZ_CP059472.1"/>
</dbReference>
<evidence type="ECO:0000256" key="1">
    <source>
        <dbReference type="ARBA" id="ARBA00022729"/>
    </source>
</evidence>
<accession>A0A7D7LTF1</accession>
<dbReference type="Proteomes" id="UP000539710">
    <property type="component" value="Unassembled WGS sequence"/>
</dbReference>
<proteinExistence type="predicted"/>
<reference evidence="6" key="2">
    <citation type="submission" date="2020-07" db="EMBL/GenBank/DDBJ databases">
        <title>Chryseobacterium sp.cx-624.</title>
        <authorList>
            <person name="Yang C."/>
        </authorList>
    </citation>
    <scope>NUCLEOTIDE SEQUENCE [LARGE SCALE GENOMIC DNA]</scope>
    <source>
        <strain evidence="6">cx-624</strain>
    </source>
</reference>
<evidence type="ECO:0000313" key="5">
    <source>
        <dbReference type="EMBL" id="QMS99438.1"/>
    </source>
</evidence>
<evidence type="ECO:0000256" key="2">
    <source>
        <dbReference type="SAM" id="SignalP"/>
    </source>
</evidence>
<evidence type="ECO:0000313" key="7">
    <source>
        <dbReference type="Proteomes" id="UP000539710"/>
    </source>
</evidence>
<organism evidence="5 6">
    <name type="scientific">Marnyiella aurantia</name>
    <dbReference type="NCBI Taxonomy" id="2758037"/>
    <lineage>
        <taxon>Bacteria</taxon>
        <taxon>Pseudomonadati</taxon>
        <taxon>Bacteroidota</taxon>
        <taxon>Flavobacteriia</taxon>
        <taxon>Flavobacteriales</taxon>
        <taxon>Weeksellaceae</taxon>
        <taxon>Marnyiella</taxon>
    </lineage>
</organism>
<dbReference type="SUPFAM" id="SSF55486">
    <property type="entry name" value="Metalloproteases ('zincins'), catalytic domain"/>
    <property type="match status" value="1"/>
</dbReference>
<dbReference type="InterPro" id="IPR026444">
    <property type="entry name" value="Secre_tail"/>
</dbReference>